<comment type="similarity">
    <text evidence="1">Belongs to the lysine N-acyltransferase MbtK family.</text>
</comment>
<feature type="region of interest" description="Disordered" evidence="2">
    <location>
        <begin position="231"/>
        <end position="292"/>
    </location>
</feature>
<gene>
    <name evidence="4" type="ORF">LTR24_006764</name>
</gene>
<feature type="domain" description="Acyltransferase MbtK/IucB-like conserved" evidence="3">
    <location>
        <begin position="392"/>
        <end position="435"/>
    </location>
</feature>
<dbReference type="Gene3D" id="3.40.630.30">
    <property type="match status" value="1"/>
</dbReference>
<dbReference type="PANTHER" id="PTHR31438">
    <property type="entry name" value="LYSINE N-ACYLTRANSFERASE C17G9.06C-RELATED"/>
    <property type="match status" value="1"/>
</dbReference>
<evidence type="ECO:0000313" key="4">
    <source>
        <dbReference type="EMBL" id="KAK5087413.1"/>
    </source>
</evidence>
<evidence type="ECO:0000256" key="2">
    <source>
        <dbReference type="SAM" id="MobiDB-lite"/>
    </source>
</evidence>
<evidence type="ECO:0000259" key="3">
    <source>
        <dbReference type="SMART" id="SM01006"/>
    </source>
</evidence>
<evidence type="ECO:0000313" key="5">
    <source>
        <dbReference type="Proteomes" id="UP001345013"/>
    </source>
</evidence>
<dbReference type="Pfam" id="PF13523">
    <property type="entry name" value="Acetyltransf_8"/>
    <property type="match status" value="1"/>
</dbReference>
<dbReference type="SUPFAM" id="SSF55729">
    <property type="entry name" value="Acyl-CoA N-acyltransferases (Nat)"/>
    <property type="match status" value="1"/>
</dbReference>
<accession>A0ABR0K559</accession>
<dbReference type="PANTHER" id="PTHR31438:SF1">
    <property type="entry name" value="LYSINE N-ACYLTRANSFERASE C17G9.06C-RELATED"/>
    <property type="match status" value="1"/>
</dbReference>
<dbReference type="InterPro" id="IPR019432">
    <property type="entry name" value="Acyltransferase_MbtK/IucB-like"/>
</dbReference>
<protein>
    <recommendedName>
        <fullName evidence="3">Acyltransferase MbtK/IucB-like conserved domain-containing protein</fullName>
    </recommendedName>
</protein>
<dbReference type="EMBL" id="JAVRRG010000091">
    <property type="protein sequence ID" value="KAK5087413.1"/>
    <property type="molecule type" value="Genomic_DNA"/>
</dbReference>
<dbReference type="InterPro" id="IPR016181">
    <property type="entry name" value="Acyl_CoA_acyltransferase"/>
</dbReference>
<dbReference type="Proteomes" id="UP001345013">
    <property type="component" value="Unassembled WGS sequence"/>
</dbReference>
<sequence>MPAQIVHLPNGQTYTVTPIFGGFTFRSNDLDIHHSASPPGWTVNLSTEDALDEDDDRIRRRSKIYVGRGEEPPEPKDHKVTISHRFTRPTLQNDSLFISSVSVPSSSDFKTPASPSRHVAMMLWATLCWYFHKDPPSPHLTTEASSETPESGRPKGDWRVRIRREGIFKTRNVLPKLERMGLITSEDSTVGIETDPRCPEGWTDCFVSRRAFWMIDPRLFLFTLAPVHQSPLPSQSPFTSRPSSPERSQPGNKCLDSPRPTLHTELSTAVPDLTLNPGVSSPGGPFTSGSHLPTYYPAPPTQYIFSNHTRHPIRPKPPRQCETFYTRFIPSLDSWLSFRVPTLSRKPVPYYGPGAPRMAPTTNHNVAGAPGGLNPNSVSVATLPTLANFSERLSDAELLNKWMNNPRVAAAFGESGSLSHTTSYLSNQLSSRHSFPVFACWDGRPFGYMEIYWVKEDKLGTALGGQVGKWTRGFHILVGEEEFRGKYRLLVWLSSLVNWCWLADSRTDVVMLEPRVDNEKFMQYLQEAGFYKQGEVAFPHKQSAVVKIDRDSWEAPYL</sequence>
<feature type="compositionally biased region" description="Polar residues" evidence="2">
    <location>
        <begin position="231"/>
        <end position="251"/>
    </location>
</feature>
<name>A0ABR0K559_9EURO</name>
<evidence type="ECO:0000256" key="1">
    <source>
        <dbReference type="ARBA" id="ARBA00009893"/>
    </source>
</evidence>
<proteinExistence type="inferred from homology"/>
<organism evidence="4 5">
    <name type="scientific">Lithohypha guttulata</name>
    <dbReference type="NCBI Taxonomy" id="1690604"/>
    <lineage>
        <taxon>Eukaryota</taxon>
        <taxon>Fungi</taxon>
        <taxon>Dikarya</taxon>
        <taxon>Ascomycota</taxon>
        <taxon>Pezizomycotina</taxon>
        <taxon>Eurotiomycetes</taxon>
        <taxon>Chaetothyriomycetidae</taxon>
        <taxon>Chaetothyriales</taxon>
        <taxon>Trichomeriaceae</taxon>
        <taxon>Lithohypha</taxon>
    </lineage>
</organism>
<keyword evidence="5" id="KW-1185">Reference proteome</keyword>
<reference evidence="4 5" key="1">
    <citation type="submission" date="2023-08" db="EMBL/GenBank/DDBJ databases">
        <title>Black Yeasts Isolated from many extreme environments.</title>
        <authorList>
            <person name="Coleine C."/>
            <person name="Stajich J.E."/>
            <person name="Selbmann L."/>
        </authorList>
    </citation>
    <scope>NUCLEOTIDE SEQUENCE [LARGE SCALE GENOMIC DNA]</scope>
    <source>
        <strain evidence="4 5">CCFEE 5885</strain>
    </source>
</reference>
<comment type="caution">
    <text evidence="4">The sequence shown here is derived from an EMBL/GenBank/DDBJ whole genome shotgun (WGS) entry which is preliminary data.</text>
</comment>
<dbReference type="SMART" id="SM01006">
    <property type="entry name" value="AlcB"/>
    <property type="match status" value="1"/>
</dbReference>